<dbReference type="InterPro" id="IPR005232">
    <property type="entry name" value="LarE"/>
</dbReference>
<dbReference type="Gene3D" id="3.40.50.620">
    <property type="entry name" value="HUPs"/>
    <property type="match status" value="1"/>
</dbReference>
<protein>
    <submittedName>
        <fullName evidence="3">ExsB protein</fullName>
    </submittedName>
    <submittedName>
        <fullName evidence="2">Rossmann-like alpha/beta/alpha sandwich fold</fullName>
    </submittedName>
</protein>
<dbReference type="PANTHER" id="PTHR43169:SF2">
    <property type="entry name" value="NAD_GMP SYNTHASE DOMAIN-CONTAINING PROTEIN"/>
    <property type="match status" value="1"/>
</dbReference>
<accession>A0A8S0WYN4</accession>
<organism evidence="2">
    <name type="scientific">Acididesulfobacillus acetoxydans</name>
    <dbReference type="NCBI Taxonomy" id="1561005"/>
    <lineage>
        <taxon>Bacteria</taxon>
        <taxon>Bacillati</taxon>
        <taxon>Bacillota</taxon>
        <taxon>Clostridia</taxon>
        <taxon>Eubacteriales</taxon>
        <taxon>Peptococcaceae</taxon>
        <taxon>Acididesulfobacillus</taxon>
    </lineage>
</organism>
<reference evidence="2" key="2">
    <citation type="submission" date="2020-01" db="EMBL/GenBank/DDBJ databases">
        <authorList>
            <person name="Hornung B."/>
        </authorList>
    </citation>
    <scope>NUCLEOTIDE SEQUENCE</scope>
    <source>
        <strain evidence="2">PacBioINE</strain>
    </source>
</reference>
<dbReference type="Proteomes" id="UP001071230">
    <property type="component" value="Unassembled WGS sequence"/>
</dbReference>
<name>A0A8S0WYN4_9FIRM</name>
<dbReference type="PANTHER" id="PTHR43169">
    <property type="entry name" value="EXSB FAMILY PROTEIN"/>
    <property type="match status" value="1"/>
</dbReference>
<gene>
    <name evidence="3" type="ORF">DEACI_1524</name>
    <name evidence="2" type="ORF">DEACI_2248</name>
</gene>
<dbReference type="RefSeq" id="WP_240985089.1">
    <property type="nucleotide sequence ID" value="NZ_CDGJ01000037.1"/>
</dbReference>
<keyword evidence="4" id="KW-1185">Reference proteome</keyword>
<dbReference type="AlphaFoldDB" id="A0A8S0WYN4"/>
<proteinExistence type="predicted"/>
<dbReference type="EMBL" id="LR746496">
    <property type="protein sequence ID" value="CAA7601581.1"/>
    <property type="molecule type" value="Genomic_DNA"/>
</dbReference>
<feature type="active site" description="Nucleophile and sulfur donor" evidence="1">
    <location>
        <position position="174"/>
    </location>
</feature>
<dbReference type="KEGG" id="aacx:DEACI_2248"/>
<dbReference type="Proteomes" id="UP000836597">
    <property type="component" value="Chromosome"/>
</dbReference>
<evidence type="ECO:0000313" key="4">
    <source>
        <dbReference type="Proteomes" id="UP001071230"/>
    </source>
</evidence>
<dbReference type="CDD" id="cd01990">
    <property type="entry name" value="LarE-like"/>
    <property type="match status" value="1"/>
</dbReference>
<dbReference type="PIRSF" id="PIRSF006661">
    <property type="entry name" value="PP-lp_UCP006661"/>
    <property type="match status" value="1"/>
</dbReference>
<dbReference type="EMBL" id="CDGJ01000037">
    <property type="protein sequence ID" value="CEJ07068.1"/>
    <property type="molecule type" value="Genomic_DNA"/>
</dbReference>
<sequence length="261" mass="29570">MTQAKMELLTQRLKDMGSVLVAYSGGVDSTFLLQVAHSTLGDRCLGVTASSETYPERELSSAVDVARLIGANHRIITTQELADKQFVCNPVDRCYCCKSELFGKLRQIARAEGYAFVLDGANADDLQDYRPGHRARHELGICSPLQEVEFTKEEIRQFSRALGLPTWNKPSLACLSSRIPYGEEITSEKLTRIDRAEAFLRTLGFPESRVRHHGNIARIEVPRQELYRIIGQTPDWKFEMRKLRLHRTSKPFLTSRMSPAL</sequence>
<dbReference type="InterPro" id="IPR014729">
    <property type="entry name" value="Rossmann-like_a/b/a_fold"/>
</dbReference>
<evidence type="ECO:0000313" key="2">
    <source>
        <dbReference type="EMBL" id="CAA7601581.1"/>
    </source>
</evidence>
<dbReference type="SUPFAM" id="SSF52402">
    <property type="entry name" value="Adenine nucleotide alpha hydrolases-like"/>
    <property type="match status" value="1"/>
</dbReference>
<dbReference type="GO" id="GO:0016783">
    <property type="term" value="F:sulfurtransferase activity"/>
    <property type="evidence" value="ECO:0007669"/>
    <property type="project" value="InterPro"/>
</dbReference>
<reference evidence="3" key="1">
    <citation type="submission" date="2014-11" db="EMBL/GenBank/DDBJ databases">
        <authorList>
            <person name="Hornung B.V."/>
        </authorList>
    </citation>
    <scope>NUCLEOTIDE SEQUENCE</scope>
    <source>
        <strain evidence="3">INE</strain>
    </source>
</reference>
<dbReference type="NCBIfam" id="TIGR00268">
    <property type="entry name" value="ATP-dependent sacrificial sulfur transferase LarE"/>
    <property type="match status" value="1"/>
</dbReference>
<evidence type="ECO:0000313" key="3">
    <source>
        <dbReference type="EMBL" id="CEJ07068.1"/>
    </source>
</evidence>
<dbReference type="InterPro" id="IPR052188">
    <property type="entry name" value="Ni-pincer_cofactor_biosynth"/>
</dbReference>
<evidence type="ECO:0000256" key="1">
    <source>
        <dbReference type="PIRSR" id="PIRSR006661-1"/>
    </source>
</evidence>